<feature type="transmembrane region" description="Helical" evidence="6">
    <location>
        <begin position="533"/>
        <end position="554"/>
    </location>
</feature>
<evidence type="ECO:0000256" key="5">
    <source>
        <dbReference type="SAM" id="MobiDB-lite"/>
    </source>
</evidence>
<proteinExistence type="predicted"/>
<dbReference type="PANTHER" id="PTHR43243">
    <property type="entry name" value="INNER MEMBRANE TRANSPORTER YGJI-RELATED"/>
    <property type="match status" value="1"/>
</dbReference>
<keyword evidence="4 6" id="KW-0472">Membrane</keyword>
<keyword evidence="3 6" id="KW-1133">Transmembrane helix</keyword>
<dbReference type="InterPro" id="IPR029485">
    <property type="entry name" value="CAT_C"/>
</dbReference>
<organism evidence="8 9">
    <name type="scientific">Ranatra chinensis</name>
    <dbReference type="NCBI Taxonomy" id="642074"/>
    <lineage>
        <taxon>Eukaryota</taxon>
        <taxon>Metazoa</taxon>
        <taxon>Ecdysozoa</taxon>
        <taxon>Arthropoda</taxon>
        <taxon>Hexapoda</taxon>
        <taxon>Insecta</taxon>
        <taxon>Pterygota</taxon>
        <taxon>Neoptera</taxon>
        <taxon>Paraneoptera</taxon>
        <taxon>Hemiptera</taxon>
        <taxon>Heteroptera</taxon>
        <taxon>Panheteroptera</taxon>
        <taxon>Nepomorpha</taxon>
        <taxon>Nepidae</taxon>
        <taxon>Ranatrinae</taxon>
        <taxon>Ranatra</taxon>
    </lineage>
</organism>
<dbReference type="InterPro" id="IPR002293">
    <property type="entry name" value="AA/rel_permease1"/>
</dbReference>
<feature type="transmembrane region" description="Helical" evidence="6">
    <location>
        <begin position="214"/>
        <end position="233"/>
    </location>
</feature>
<feature type="transmembrane region" description="Helical" evidence="6">
    <location>
        <begin position="254"/>
        <end position="281"/>
    </location>
</feature>
<dbReference type="EMBL" id="JBFDAA010000017">
    <property type="protein sequence ID" value="KAL1116924.1"/>
    <property type="molecule type" value="Genomic_DNA"/>
</dbReference>
<feature type="domain" description="Cationic amino acid transporter C-terminal" evidence="7">
    <location>
        <begin position="533"/>
        <end position="583"/>
    </location>
</feature>
<feature type="region of interest" description="Disordered" evidence="5">
    <location>
        <begin position="382"/>
        <end position="401"/>
    </location>
</feature>
<evidence type="ECO:0000313" key="8">
    <source>
        <dbReference type="EMBL" id="KAL1116924.1"/>
    </source>
</evidence>
<dbReference type="Pfam" id="PF13906">
    <property type="entry name" value="AA_permease_C"/>
    <property type="match status" value="1"/>
</dbReference>
<feature type="transmembrane region" description="Helical" evidence="6">
    <location>
        <begin position="287"/>
        <end position="306"/>
    </location>
</feature>
<protein>
    <recommendedName>
        <fullName evidence="7">Cationic amino acid transporter C-terminal domain-containing protein</fullName>
    </recommendedName>
</protein>
<keyword evidence="9" id="KW-1185">Reference proteome</keyword>
<dbReference type="PANTHER" id="PTHR43243:SF17">
    <property type="entry name" value="CATIONIC AMINO ACID TRANSPORTER-RELATED"/>
    <property type="match status" value="1"/>
</dbReference>
<evidence type="ECO:0000256" key="4">
    <source>
        <dbReference type="ARBA" id="ARBA00023136"/>
    </source>
</evidence>
<evidence type="ECO:0000256" key="2">
    <source>
        <dbReference type="ARBA" id="ARBA00022692"/>
    </source>
</evidence>
<evidence type="ECO:0000256" key="6">
    <source>
        <dbReference type="SAM" id="Phobius"/>
    </source>
</evidence>
<dbReference type="Gene3D" id="1.20.1740.10">
    <property type="entry name" value="Amino acid/polyamine transporter I"/>
    <property type="match status" value="2"/>
</dbReference>
<feature type="transmembrane region" description="Helical" evidence="6">
    <location>
        <begin position="473"/>
        <end position="494"/>
    </location>
</feature>
<sequence>MYSYVTVGEGVAFVIGWNMILEYLIGTAACASALSACFDTLAGGYITQTQKHYMGTIFGQYRPPDLVAFLITVLMMVVMAAGVKKSLIFNNVLNVLNLAAWVFLMTAGLFYVDTANWSQHKGFLPYGWSGVFTGAATCFYAFIGFDIIATTGEEANNPKKSIPMAIVTSLIIILIAYVTSSMMLTLIVPYDQVSADSGLVAMFGQVGATKCKCIIAAGGIAGLTVSMFGSMFPMPRIVYAMAHDGLIFRPLSQILPATGTPVVATFCCGLAAAFASLIISLEVLVEMMSIGTLLAYTLVSTCVLILRYQPHTTNLTQLLPESLRTPVKGSPTKDNLSNGQVTHPIRVGYGNQLRPEQLMSSLGGGQQDLQQPPNHQRVMVRRVTRSSPDSDDTFTEEGDEGMRDDQFLVSDASESKFYGTVHGATGPTPAGPTIAHLTRKLQVWFDFQAMTYLFPAIFPWVDTGPATEESGMVVMKLVALLYGLILVFDLTIVCGMGSDSVIVTILVCTLLPAILAVLLVISRKPQNRKTLMFMTPGLPFVPAIAVMVNIYLIFKLSILTLVRFTVWMSIGFVVYFYYGIKHSSLEADWARDGNLELCTRTGDGSAGAGITPPSPPGTAAAAASGWSATTRYPTDLVIDTSSTSATSNNPRLFVSPSQFPSWDD</sequence>
<dbReference type="Proteomes" id="UP001558652">
    <property type="component" value="Unassembled WGS sequence"/>
</dbReference>
<comment type="caution">
    <text evidence="8">The sequence shown here is derived from an EMBL/GenBank/DDBJ whole genome shotgun (WGS) entry which is preliminary data.</text>
</comment>
<dbReference type="GO" id="GO:0016020">
    <property type="term" value="C:membrane"/>
    <property type="evidence" value="ECO:0007669"/>
    <property type="project" value="UniProtKB-SubCell"/>
</dbReference>
<gene>
    <name evidence="8" type="ORF">AAG570_005393</name>
</gene>
<keyword evidence="2 6" id="KW-0812">Transmembrane</keyword>
<feature type="transmembrane region" description="Helical" evidence="6">
    <location>
        <begin position="164"/>
        <end position="188"/>
    </location>
</feature>
<feature type="transmembrane region" description="Helical" evidence="6">
    <location>
        <begin position="501"/>
        <end position="521"/>
    </location>
</feature>
<evidence type="ECO:0000259" key="7">
    <source>
        <dbReference type="Pfam" id="PF13906"/>
    </source>
</evidence>
<feature type="transmembrane region" description="Helical" evidence="6">
    <location>
        <begin position="124"/>
        <end position="143"/>
    </location>
</feature>
<comment type="subcellular location">
    <subcellularLocation>
        <location evidence="1">Membrane</location>
        <topology evidence="1">Multi-pass membrane protein</topology>
    </subcellularLocation>
</comment>
<feature type="transmembrane region" description="Helical" evidence="6">
    <location>
        <begin position="561"/>
        <end position="578"/>
    </location>
</feature>
<evidence type="ECO:0000256" key="1">
    <source>
        <dbReference type="ARBA" id="ARBA00004141"/>
    </source>
</evidence>
<feature type="region of interest" description="Disordered" evidence="5">
    <location>
        <begin position="641"/>
        <end position="664"/>
    </location>
</feature>
<feature type="transmembrane region" description="Helical" evidence="6">
    <location>
        <begin position="23"/>
        <end position="46"/>
    </location>
</feature>
<feature type="transmembrane region" description="Helical" evidence="6">
    <location>
        <begin position="66"/>
        <end position="83"/>
    </location>
</feature>
<reference evidence="8 9" key="1">
    <citation type="submission" date="2024-07" db="EMBL/GenBank/DDBJ databases">
        <title>Chromosome-level genome assembly of the water stick insect Ranatra chinensis (Heteroptera: Nepidae).</title>
        <authorList>
            <person name="Liu X."/>
        </authorList>
    </citation>
    <scope>NUCLEOTIDE SEQUENCE [LARGE SCALE GENOMIC DNA]</scope>
    <source>
        <strain evidence="8">Cailab_2021Rc</strain>
        <tissue evidence="8">Muscle</tissue>
    </source>
</reference>
<dbReference type="AlphaFoldDB" id="A0ABD0YM38"/>
<evidence type="ECO:0000256" key="3">
    <source>
        <dbReference type="ARBA" id="ARBA00022989"/>
    </source>
</evidence>
<evidence type="ECO:0000313" key="9">
    <source>
        <dbReference type="Proteomes" id="UP001558652"/>
    </source>
</evidence>
<accession>A0ABD0YM38</accession>
<name>A0ABD0YM38_9HEMI</name>
<dbReference type="Pfam" id="PF13520">
    <property type="entry name" value="AA_permease_2"/>
    <property type="match status" value="1"/>
</dbReference>
<feature type="transmembrane region" description="Helical" evidence="6">
    <location>
        <begin position="443"/>
        <end position="461"/>
    </location>
</feature>
<feature type="compositionally biased region" description="Acidic residues" evidence="5">
    <location>
        <begin position="389"/>
        <end position="399"/>
    </location>
</feature>
<feature type="transmembrane region" description="Helical" evidence="6">
    <location>
        <begin position="95"/>
        <end position="112"/>
    </location>
</feature>